<dbReference type="InterPro" id="IPR052195">
    <property type="entry name" value="Bact_Alkyl/Aryl-Sulfatase"/>
</dbReference>
<evidence type="ECO:0000313" key="11">
    <source>
        <dbReference type="EMBL" id="SCU74528.1"/>
    </source>
</evidence>
<evidence type="ECO:0000256" key="9">
    <source>
        <dbReference type="SAM" id="SignalP"/>
    </source>
</evidence>
<dbReference type="Gene3D" id="3.60.15.30">
    <property type="entry name" value="Metallo-beta-lactamase domain"/>
    <property type="match status" value="1"/>
</dbReference>
<dbReference type="EC" id="3.1.6.21" evidence="6"/>
<dbReference type="Pfam" id="PF14863">
    <property type="entry name" value="Alkyl_sulf_dimr"/>
    <property type="match status" value="1"/>
</dbReference>
<dbReference type="GO" id="GO:0046872">
    <property type="term" value="F:metal ion binding"/>
    <property type="evidence" value="ECO:0007669"/>
    <property type="project" value="UniProtKB-KW"/>
</dbReference>
<dbReference type="GO" id="GO:0046983">
    <property type="term" value="F:protein dimerization activity"/>
    <property type="evidence" value="ECO:0007669"/>
    <property type="project" value="InterPro"/>
</dbReference>
<dbReference type="InterPro" id="IPR029228">
    <property type="entry name" value="Alkyl_sulf_dimr"/>
</dbReference>
<dbReference type="InterPro" id="IPR044097">
    <property type="entry name" value="Bds1/SdsA1_MBL-fold"/>
</dbReference>
<dbReference type="Gene3D" id="1.25.40.880">
    <property type="entry name" value="Alkyl sulfatase, dimerisation domain"/>
    <property type="match status" value="1"/>
</dbReference>
<evidence type="ECO:0000256" key="3">
    <source>
        <dbReference type="ARBA" id="ARBA00022801"/>
    </source>
</evidence>
<gene>
    <name evidence="11" type="primary">yjcS</name>
    <name evidence="11" type="ORF">CNECB9_1840005</name>
</gene>
<dbReference type="Gene3D" id="3.30.1050.10">
    <property type="entry name" value="SCP2 sterol-binding domain"/>
    <property type="match status" value="1"/>
</dbReference>
<evidence type="ECO:0000256" key="1">
    <source>
        <dbReference type="ARBA" id="ARBA00001947"/>
    </source>
</evidence>
<evidence type="ECO:0000256" key="7">
    <source>
        <dbReference type="ARBA" id="ARBA00068034"/>
    </source>
</evidence>
<evidence type="ECO:0000256" key="4">
    <source>
        <dbReference type="ARBA" id="ARBA00022833"/>
    </source>
</evidence>
<dbReference type="InterPro" id="IPR029229">
    <property type="entry name" value="Alkyl_sulf_C"/>
</dbReference>
<evidence type="ECO:0000256" key="8">
    <source>
        <dbReference type="ARBA" id="ARBA00075789"/>
    </source>
</evidence>
<keyword evidence="3 11" id="KW-0378">Hydrolase</keyword>
<dbReference type="InterPro" id="IPR001279">
    <property type="entry name" value="Metallo-B-lactamas"/>
</dbReference>
<dbReference type="SUPFAM" id="SSF56281">
    <property type="entry name" value="Metallo-hydrolase/oxidoreductase"/>
    <property type="match status" value="1"/>
</dbReference>
<dbReference type="SUPFAM" id="SSF55718">
    <property type="entry name" value="SCP-like"/>
    <property type="match status" value="1"/>
</dbReference>
<comment type="cofactor">
    <cofactor evidence="1">
        <name>Zn(2+)</name>
        <dbReference type="ChEBI" id="CHEBI:29105"/>
    </cofactor>
</comment>
<organism evidence="11">
    <name type="scientific">Cupriavidus necator</name>
    <name type="common">Alcaligenes eutrophus</name>
    <name type="synonym">Ralstonia eutropha</name>
    <dbReference type="NCBI Taxonomy" id="106590"/>
    <lineage>
        <taxon>Bacteria</taxon>
        <taxon>Pseudomonadati</taxon>
        <taxon>Pseudomonadota</taxon>
        <taxon>Betaproteobacteria</taxon>
        <taxon>Burkholderiales</taxon>
        <taxon>Burkholderiaceae</taxon>
        <taxon>Cupriavidus</taxon>
    </lineage>
</organism>
<dbReference type="Pfam" id="PF14864">
    <property type="entry name" value="Alkyl_sulf_C"/>
    <property type="match status" value="1"/>
</dbReference>
<keyword evidence="2" id="KW-0479">Metal-binding</keyword>
<dbReference type="CDD" id="cd07710">
    <property type="entry name" value="arylsulfatase_Sdsa1-like_MBL-fold"/>
    <property type="match status" value="1"/>
</dbReference>
<reference evidence="11" key="1">
    <citation type="submission" date="2016-09" db="EMBL/GenBank/DDBJ databases">
        <authorList>
            <person name="Capua I."/>
            <person name="De Benedictis P."/>
            <person name="Joannis T."/>
            <person name="Lombin L.H."/>
            <person name="Cattoli G."/>
        </authorList>
    </citation>
    <scope>NUCLEOTIDE SEQUENCE</scope>
    <source>
        <strain evidence="11">B9</strain>
    </source>
</reference>
<dbReference type="GO" id="GO:0030288">
    <property type="term" value="C:outer membrane-bounded periplasmic space"/>
    <property type="evidence" value="ECO:0007669"/>
    <property type="project" value="TreeGrafter"/>
</dbReference>
<keyword evidence="4" id="KW-0862">Zinc</keyword>
<sequence length="686" mass="75402">MPVHHTRRVAARQRGARAATRLAIGLAAVALVHGNAMAQAAPAAGQPQPVAPKPPTAATIAANRAVLNQLPFKNRQDFEDAQRGLIARPDLAAMRAAHNNVGASVGALTAQVGNDKPAPDSVNPSLWRNAQLLGNYGLYKVTDRIYQVRGLELANMTLIQGDTGWIILDTLTSAEAARAAFDLVTQHLGRRPIVAVIISHSHVDHYGGIRGIVDEADVKAGKVRIIAPEGFMEEAVSENVIAGNAMSRRSVYMGGASLPINPQGRLAGGLGILGAPGTVTLLPPTETIAKDGQEMVIDGVKMVFQLTPGTEAPAEMNTWFPQFKAMWMAENTTNTLHNLLTLRGAQVRDATKWVDGIKATIASFGKDVQVKFQSHHWPMWGHDRIIDYFEKQRDLYKYIHDQSVRMMNQGYIGTEIAETVKLPPELANFWPNRGYWGTVKHNTRAVYQRYLGWYDSNPSSLDPLPPVPAAKKYVEYMGGEAAILARARKDFDKGEYRWLAEALRQVVYANPDNKEARDLLADSYEQLGYQAEAPTWRAEYLQGAYELRNGVPNARRVQTASPDTVQAMPPEMLFNYMAVRLNGPKAAGKHLVLNVDLTDLNRQYALEVKNGVLNHFPKAMPKADASLKLSKTVLERLQRKDLTVEQAVASGDLALSGRRDALEQLLGMLDTFPSWFKVVTPNPDPS</sequence>
<comment type="similarity">
    <text evidence="5">Belongs to the metallo-beta-lactamase superfamily. Type III sulfatase family.</text>
</comment>
<dbReference type="FunFam" id="1.25.40.880:FF:000001">
    <property type="entry name" value="SDS hydrolase SdsA1"/>
    <property type="match status" value="1"/>
</dbReference>
<dbReference type="InterPro" id="IPR036527">
    <property type="entry name" value="SCP2_sterol-bd_dom_sf"/>
</dbReference>
<dbReference type="PANTHER" id="PTHR43223:SF1">
    <property type="entry name" value="ALKYL_ARYL-SULFATASE BDS1"/>
    <property type="match status" value="1"/>
</dbReference>
<dbReference type="AlphaFoldDB" id="A0A1K0J9D1"/>
<name>A0A1K0J9D1_CUPNE</name>
<evidence type="ECO:0000259" key="10">
    <source>
        <dbReference type="SMART" id="SM00849"/>
    </source>
</evidence>
<dbReference type="FunFam" id="3.60.15.30:FF:000001">
    <property type="entry name" value="Alkyl/aryl-sulfatase BDS1"/>
    <property type="match status" value="1"/>
</dbReference>
<dbReference type="InterPro" id="IPR036866">
    <property type="entry name" value="RibonucZ/Hydroxyglut_hydro"/>
</dbReference>
<feature type="signal peptide" evidence="9">
    <location>
        <begin position="1"/>
        <end position="38"/>
    </location>
</feature>
<dbReference type="EMBL" id="FMSH01000095">
    <property type="protein sequence ID" value="SCU74528.1"/>
    <property type="molecule type" value="Genomic_DNA"/>
</dbReference>
<dbReference type="GO" id="GO:0018741">
    <property type="term" value="F:linear primary-alkylsulfatase activity"/>
    <property type="evidence" value="ECO:0007669"/>
    <property type="project" value="UniProtKB-EC"/>
</dbReference>
<dbReference type="SMART" id="SM00849">
    <property type="entry name" value="Lactamase_B"/>
    <property type="match status" value="1"/>
</dbReference>
<evidence type="ECO:0000256" key="5">
    <source>
        <dbReference type="ARBA" id="ARBA00033751"/>
    </source>
</evidence>
<protein>
    <recommendedName>
        <fullName evidence="7">Linear primary-alkylsulfatase</fullName>
        <ecNumber evidence="6">3.1.6.21</ecNumber>
    </recommendedName>
    <alternativeName>
        <fullName evidence="8">Type III linear primary-alkylsulfatase</fullName>
    </alternativeName>
</protein>
<dbReference type="InterPro" id="IPR038536">
    <property type="entry name" value="Alkyl/aryl-sulf_dimr_sf"/>
</dbReference>
<dbReference type="Pfam" id="PF00753">
    <property type="entry name" value="Lactamase_B"/>
    <property type="match status" value="1"/>
</dbReference>
<accession>A0A1K0J9D1</accession>
<keyword evidence="9" id="KW-0732">Signal</keyword>
<evidence type="ECO:0000256" key="2">
    <source>
        <dbReference type="ARBA" id="ARBA00022723"/>
    </source>
</evidence>
<dbReference type="PANTHER" id="PTHR43223">
    <property type="entry name" value="ALKYL/ARYL-SULFATASE"/>
    <property type="match status" value="1"/>
</dbReference>
<evidence type="ECO:0000256" key="6">
    <source>
        <dbReference type="ARBA" id="ARBA00066568"/>
    </source>
</evidence>
<dbReference type="GO" id="GO:0018909">
    <property type="term" value="P:dodecyl sulfate metabolic process"/>
    <property type="evidence" value="ECO:0007669"/>
    <property type="project" value="InterPro"/>
</dbReference>
<feature type="chain" id="PRO_5011955938" description="Linear primary-alkylsulfatase" evidence="9">
    <location>
        <begin position="39"/>
        <end position="686"/>
    </location>
</feature>
<proteinExistence type="inferred from homology"/>
<feature type="domain" description="Metallo-beta-lactamase" evidence="10">
    <location>
        <begin position="153"/>
        <end position="375"/>
    </location>
</feature>
<dbReference type="RefSeq" id="WP_340521993.1">
    <property type="nucleotide sequence ID" value="NZ_FMSH01000095.1"/>
</dbReference>